<evidence type="ECO:0000313" key="1">
    <source>
        <dbReference type="EMBL" id="CAB4566922.1"/>
    </source>
</evidence>
<name>A0A6J6DS36_9ZZZZ</name>
<organism evidence="1">
    <name type="scientific">freshwater metagenome</name>
    <dbReference type="NCBI Taxonomy" id="449393"/>
    <lineage>
        <taxon>unclassified sequences</taxon>
        <taxon>metagenomes</taxon>
        <taxon>ecological metagenomes</taxon>
    </lineage>
</organism>
<proteinExistence type="predicted"/>
<gene>
    <name evidence="1" type="ORF">UFOPK1643_00543</name>
</gene>
<dbReference type="AlphaFoldDB" id="A0A6J6DS36"/>
<reference evidence="1" key="1">
    <citation type="submission" date="2020-05" db="EMBL/GenBank/DDBJ databases">
        <authorList>
            <person name="Chiriac C."/>
            <person name="Salcher M."/>
            <person name="Ghai R."/>
            <person name="Kavagutti S V."/>
        </authorList>
    </citation>
    <scope>NUCLEOTIDE SEQUENCE</scope>
</reference>
<sequence>MKFVAKSLIAVVLLSFSTAPQAYGLEYSDPYYSECYRIGDLAKKVEYAQFTVNFAVFVASKSQKTKKQKLEHQKFKIEEKKLRESFNVFNSDVKCESLRVDQWLSIREDRLNALKTAEEYITKMMQKYPFTTIQCFKNGIPQDVNGINPVCPKGFKRI</sequence>
<dbReference type="EMBL" id="CAEZTK010000029">
    <property type="protein sequence ID" value="CAB4566922.1"/>
    <property type="molecule type" value="Genomic_DNA"/>
</dbReference>
<protein>
    <submittedName>
        <fullName evidence="1">Unannotated protein</fullName>
    </submittedName>
</protein>
<accession>A0A6J6DS36</accession>